<gene>
    <name evidence="1" type="ORF">QFC24_003933</name>
</gene>
<reference evidence="1" key="1">
    <citation type="submission" date="2023-04" db="EMBL/GenBank/DDBJ databases">
        <title>Draft Genome sequencing of Naganishia species isolated from polar environments using Oxford Nanopore Technology.</title>
        <authorList>
            <person name="Leo P."/>
            <person name="Venkateswaran K."/>
        </authorList>
    </citation>
    <scope>NUCLEOTIDE SEQUENCE</scope>
    <source>
        <strain evidence="1">DBVPG 5303</strain>
    </source>
</reference>
<organism evidence="1 2">
    <name type="scientific">Naganishia onofrii</name>
    <dbReference type="NCBI Taxonomy" id="1851511"/>
    <lineage>
        <taxon>Eukaryota</taxon>
        <taxon>Fungi</taxon>
        <taxon>Dikarya</taxon>
        <taxon>Basidiomycota</taxon>
        <taxon>Agaricomycotina</taxon>
        <taxon>Tremellomycetes</taxon>
        <taxon>Filobasidiales</taxon>
        <taxon>Filobasidiaceae</taxon>
        <taxon>Naganishia</taxon>
    </lineage>
</organism>
<dbReference type="EMBL" id="JASBWV010000013">
    <property type="protein sequence ID" value="KAJ9122895.1"/>
    <property type="molecule type" value="Genomic_DNA"/>
</dbReference>
<accession>A0ACC2XHM3</accession>
<dbReference type="Proteomes" id="UP001234202">
    <property type="component" value="Unassembled WGS sequence"/>
</dbReference>
<name>A0ACC2XHM3_9TREE</name>
<protein>
    <submittedName>
        <fullName evidence="1">Uncharacterized protein</fullName>
    </submittedName>
</protein>
<sequence>MSTSGTRIEHVIISLARESRLRLKEAGWRVLREEEQDEGACGVTEELSQDLERLLDVE</sequence>
<evidence type="ECO:0000313" key="1">
    <source>
        <dbReference type="EMBL" id="KAJ9122895.1"/>
    </source>
</evidence>
<evidence type="ECO:0000313" key="2">
    <source>
        <dbReference type="Proteomes" id="UP001234202"/>
    </source>
</evidence>
<comment type="caution">
    <text evidence="1">The sequence shown here is derived from an EMBL/GenBank/DDBJ whole genome shotgun (WGS) entry which is preliminary data.</text>
</comment>
<keyword evidence="2" id="KW-1185">Reference proteome</keyword>
<proteinExistence type="predicted"/>